<dbReference type="EMBL" id="CADIJO010000002">
    <property type="protein sequence ID" value="CAB3664020.1"/>
    <property type="molecule type" value="Genomic_DNA"/>
</dbReference>
<dbReference type="InterPro" id="IPR013658">
    <property type="entry name" value="SGL"/>
</dbReference>
<dbReference type="InterPro" id="IPR011042">
    <property type="entry name" value="6-blade_b-propeller_TolB-like"/>
</dbReference>
<keyword evidence="3" id="KW-0378">Hydrolase</keyword>
<keyword evidence="1" id="KW-0732">Signal</keyword>
<dbReference type="Gene3D" id="2.120.10.30">
    <property type="entry name" value="TolB, C-terminal domain"/>
    <property type="match status" value="1"/>
</dbReference>
<dbReference type="InterPro" id="IPR051262">
    <property type="entry name" value="SMP-30/CGR1_Lactonase"/>
</dbReference>
<dbReference type="PANTHER" id="PTHR47572">
    <property type="entry name" value="LIPOPROTEIN-RELATED"/>
    <property type="match status" value="1"/>
</dbReference>
<feature type="domain" description="SMP-30/Gluconolactonase/LRE-like region" evidence="2">
    <location>
        <begin position="58"/>
        <end position="301"/>
    </location>
</feature>
<dbReference type="SUPFAM" id="SSF63829">
    <property type="entry name" value="Calcium-dependent phosphotriesterase"/>
    <property type="match status" value="1"/>
</dbReference>
<dbReference type="Proteomes" id="UP000494111">
    <property type="component" value="Unassembled WGS sequence"/>
</dbReference>
<proteinExistence type="predicted"/>
<dbReference type="GO" id="GO:0004341">
    <property type="term" value="F:gluconolactonase activity"/>
    <property type="evidence" value="ECO:0007669"/>
    <property type="project" value="UniProtKB-EC"/>
</dbReference>
<evidence type="ECO:0000259" key="2">
    <source>
        <dbReference type="Pfam" id="PF08450"/>
    </source>
</evidence>
<evidence type="ECO:0000313" key="3">
    <source>
        <dbReference type="EMBL" id="CAB3664020.1"/>
    </source>
</evidence>
<evidence type="ECO:0000256" key="1">
    <source>
        <dbReference type="SAM" id="SignalP"/>
    </source>
</evidence>
<feature type="chain" id="PRO_5028997305" evidence="1">
    <location>
        <begin position="21"/>
        <end position="321"/>
    </location>
</feature>
<protein>
    <submittedName>
        <fullName evidence="3">Gluconolactonase</fullName>
        <ecNumber evidence="3">3.1.1.17</ecNumber>
    </submittedName>
</protein>
<feature type="signal peptide" evidence="1">
    <location>
        <begin position="1"/>
        <end position="20"/>
    </location>
</feature>
<dbReference type="Pfam" id="PF08450">
    <property type="entry name" value="SGL"/>
    <property type="match status" value="1"/>
</dbReference>
<gene>
    <name evidence="3" type="primary">gnl</name>
    <name evidence="3" type="ORF">LMG3458_00742</name>
</gene>
<reference evidence="3 4" key="1">
    <citation type="submission" date="2020-04" db="EMBL/GenBank/DDBJ databases">
        <authorList>
            <person name="De Canck E."/>
        </authorList>
    </citation>
    <scope>NUCLEOTIDE SEQUENCE [LARGE SCALE GENOMIC DNA]</scope>
    <source>
        <strain evidence="3 4">LMG 3458</strain>
    </source>
</reference>
<evidence type="ECO:0000313" key="4">
    <source>
        <dbReference type="Proteomes" id="UP000494111"/>
    </source>
</evidence>
<accession>A0A6S6Z7Q9</accession>
<dbReference type="RefSeq" id="WP_175191314.1">
    <property type="nucleotide sequence ID" value="NZ_CADIJO010000002.1"/>
</dbReference>
<organism evidence="3 4">
    <name type="scientific">Achromobacter deleyi</name>
    <dbReference type="NCBI Taxonomy" id="1353891"/>
    <lineage>
        <taxon>Bacteria</taxon>
        <taxon>Pseudomonadati</taxon>
        <taxon>Pseudomonadota</taxon>
        <taxon>Betaproteobacteria</taxon>
        <taxon>Burkholderiales</taxon>
        <taxon>Alcaligenaceae</taxon>
        <taxon>Achromobacter</taxon>
    </lineage>
</organism>
<dbReference type="AlphaFoldDB" id="A0A6S6Z7Q9"/>
<sequence length="321" mass="33460">MRLSAAVIAFFLASPVSAWADEASANSALVTGDASINKTPLDVDAAASATQVADGIGFPEGTVMVQDTLYFVDYQASTVNRLTPSGQAVVARLPGCGANGLVATPDALLVACYDSGTVQQVSRDGVKQRTFERGSKGEPFYRPNDLVADARGGVYFTASGDDSWLGKVFYLAPQGGAPVAVADNIRNANGIALSPDGGILYVGESTTDSILRFDVHRDGTLEGRALFADLDGLAPGGQAFRHTPDGIRSDGSGHLFVALYNGGGMWVLDDQGQLMTRVALPGEHHSNLALSRDQKTIYATALSGASGQIFKLPNPLLGRAP</sequence>
<dbReference type="EC" id="3.1.1.17" evidence="3"/>
<dbReference type="PANTHER" id="PTHR47572:SF5">
    <property type="entry name" value="BLR2277 PROTEIN"/>
    <property type="match status" value="1"/>
</dbReference>
<name>A0A6S6Z7Q9_9BURK</name>